<dbReference type="AlphaFoldDB" id="A0A4P7Y347"/>
<evidence type="ECO:0000313" key="4">
    <source>
        <dbReference type="Proteomes" id="UP000537729"/>
    </source>
</evidence>
<evidence type="ECO:0000313" key="3">
    <source>
        <dbReference type="Proteomes" id="UP000298274"/>
    </source>
</evidence>
<gene>
    <name evidence="2" type="ORF">E4167_08380</name>
    <name evidence="1" type="ORF">HBO38_30365</name>
</gene>
<name>A0A4P7Y347_PSEVE</name>
<protein>
    <submittedName>
        <fullName evidence="2">Uncharacterized protein</fullName>
    </submittedName>
</protein>
<dbReference type="RefSeq" id="WP_155677516.1">
    <property type="nucleotide sequence ID" value="NZ_CP039631.3"/>
</dbReference>
<proteinExistence type="predicted"/>
<organism evidence="2 3">
    <name type="scientific">Pseudomonas veronii</name>
    <dbReference type="NCBI Taxonomy" id="76761"/>
    <lineage>
        <taxon>Bacteria</taxon>
        <taxon>Pseudomonadati</taxon>
        <taxon>Pseudomonadota</taxon>
        <taxon>Gammaproteobacteria</taxon>
        <taxon>Pseudomonadales</taxon>
        <taxon>Pseudomonadaceae</taxon>
        <taxon>Pseudomonas</taxon>
    </lineage>
</organism>
<dbReference type="Proteomes" id="UP000537729">
    <property type="component" value="Unassembled WGS sequence"/>
</dbReference>
<evidence type="ECO:0000313" key="2">
    <source>
        <dbReference type="EMBL" id="QCG65337.2"/>
    </source>
</evidence>
<sequence>MSASSTFTEQPPNVSAAAITTDLANACLFIEAPQANGRRVQAKRSLLSALELCGENAPLSAKITREEKANDGPGQMQTGGPVECNFAKMMYRWPCSIQQKGSDVLVAR</sequence>
<reference evidence="1 4" key="2">
    <citation type="journal article" date="2020" name="Front. Microbiol.">
        <title>Genetic Organization of the aprX-lipA2 Operon Affects the Proteolytic Potential of Pseudomonas Species in Milk.</title>
        <authorList>
            <person name="Maier C."/>
            <person name="Huptas C."/>
            <person name="von Neubeck M."/>
            <person name="Scherer S."/>
            <person name="Wenning M."/>
            <person name="Lucking G."/>
        </authorList>
    </citation>
    <scope>NUCLEOTIDE SEQUENCE [LARGE SCALE GENOMIC DNA]</scope>
    <source>
        <strain evidence="1 4">DSM 16272</strain>
    </source>
</reference>
<evidence type="ECO:0000313" key="1">
    <source>
        <dbReference type="EMBL" id="NMY12679.1"/>
    </source>
</evidence>
<dbReference type="EMBL" id="JAAQWG010000065">
    <property type="protein sequence ID" value="NMY12679.1"/>
    <property type="molecule type" value="Genomic_DNA"/>
</dbReference>
<dbReference type="EMBL" id="CP039631">
    <property type="protein sequence ID" value="QCG65337.2"/>
    <property type="molecule type" value="Genomic_DNA"/>
</dbReference>
<reference evidence="3" key="1">
    <citation type="submission" date="2019-04" db="EMBL/GenBank/DDBJ databases">
        <title>Complete genome sequence of Pseudomonas veronii strain PVy, a versatile degrader capable of using multiple contaminants as sole carbon sources.</title>
        <authorList>
            <person name="Lopez-Echartea E."/>
            <person name="Ridl J."/>
            <person name="Pajer P."/>
            <person name="Strejcek M."/>
            <person name="Suman J."/>
            <person name="Uhlik O."/>
        </authorList>
    </citation>
    <scope>NUCLEOTIDE SEQUENCE [LARGE SCALE GENOMIC DNA]</scope>
    <source>
        <strain evidence="3">Pvy</strain>
    </source>
</reference>
<dbReference type="Proteomes" id="UP000298274">
    <property type="component" value="Chromosome"/>
</dbReference>
<reference evidence="2" key="3">
    <citation type="submission" date="2020-01" db="EMBL/GenBank/DDBJ databases">
        <title>Complete genome sequence of Pseudomonas veronii strain PVy, a versatile degrader capable of using multiple contaminants as sole carbon sources.</title>
        <authorList>
            <person name="Lopez-Echartea E."/>
            <person name="Ridl J."/>
            <person name="Pajer P."/>
            <person name="Strejcek M."/>
            <person name="Suman J."/>
            <person name="Uhlik O."/>
        </authorList>
    </citation>
    <scope>NUCLEOTIDE SEQUENCE</scope>
    <source>
        <strain evidence="2">Pvy</strain>
    </source>
</reference>
<accession>A0A4P7Y347</accession>